<evidence type="ECO:0000256" key="1">
    <source>
        <dbReference type="SAM" id="Phobius"/>
    </source>
</evidence>
<sequence>MLRVAEHAELTDTGRQRRANEDAFLARAPLFVVADGMGGAQAGEVASATAIEVLAGGIGNDGSLEQRLSEAVQQANAQIHALSVADEERAGMGTTITAAYIGESNVTLVHVGDSRCYRWRSGTLERLTDDHSLVEEMVRQGQLTPEQALEHPQRSIITRALGPEPVVEPDSQTVGARDGDLLLLCSDGLSTMITDDEIAAVLAREESLRASARGLIAAANEAGGRDNITVVLLRIEELDGGSAIDIEQTQVGLDLGSVPLAQPSTEAVSAAAGVERRMPRAPRAPAAKRRRRWKPGIGTVLALFVAALLLSGVYFASQAIYFVGADREGFVSVYQGVPYELPLGINLYREDYISGINLSQLPAAERTTITEHSLRSRSDADDLVRQLELGRLGSGAP</sequence>
<organism evidence="3">
    <name type="scientific">freshwater metagenome</name>
    <dbReference type="NCBI Taxonomy" id="449393"/>
    <lineage>
        <taxon>unclassified sequences</taxon>
        <taxon>metagenomes</taxon>
        <taxon>ecological metagenomes</taxon>
    </lineage>
</organism>
<gene>
    <name evidence="3" type="ORF">UFOPK3522_01656</name>
</gene>
<dbReference type="SUPFAM" id="SSF81606">
    <property type="entry name" value="PP2C-like"/>
    <property type="match status" value="1"/>
</dbReference>
<dbReference type="Pfam" id="PF13672">
    <property type="entry name" value="PP2C_2"/>
    <property type="match status" value="1"/>
</dbReference>
<name>A0A6J6A1H2_9ZZZZ</name>
<keyword evidence="1" id="KW-0812">Transmembrane</keyword>
<dbReference type="SMART" id="SM00331">
    <property type="entry name" value="PP2C_SIG"/>
    <property type="match status" value="1"/>
</dbReference>
<evidence type="ECO:0000259" key="2">
    <source>
        <dbReference type="PROSITE" id="PS51746"/>
    </source>
</evidence>
<dbReference type="InterPro" id="IPR015655">
    <property type="entry name" value="PP2C"/>
</dbReference>
<evidence type="ECO:0000313" key="3">
    <source>
        <dbReference type="EMBL" id="CAB4347346.1"/>
    </source>
</evidence>
<dbReference type="NCBIfam" id="NF033484">
    <property type="entry name" value="Stp1_PP2C_phos"/>
    <property type="match status" value="1"/>
</dbReference>
<dbReference type="SMART" id="SM00332">
    <property type="entry name" value="PP2Cc"/>
    <property type="match status" value="1"/>
</dbReference>
<dbReference type="AlphaFoldDB" id="A0A6J6A1H2"/>
<protein>
    <submittedName>
        <fullName evidence="3">Unannotated protein</fullName>
    </submittedName>
</protein>
<keyword evidence="1" id="KW-1133">Transmembrane helix</keyword>
<dbReference type="EMBL" id="CAESAO010000212">
    <property type="protein sequence ID" value="CAB4347346.1"/>
    <property type="molecule type" value="Genomic_DNA"/>
</dbReference>
<dbReference type="PANTHER" id="PTHR47992">
    <property type="entry name" value="PROTEIN PHOSPHATASE"/>
    <property type="match status" value="1"/>
</dbReference>
<accession>A0A6J6A1H2</accession>
<dbReference type="CDD" id="cd00143">
    <property type="entry name" value="PP2Cc"/>
    <property type="match status" value="1"/>
</dbReference>
<proteinExistence type="predicted"/>
<reference evidence="3" key="1">
    <citation type="submission" date="2020-05" db="EMBL/GenBank/DDBJ databases">
        <authorList>
            <person name="Chiriac C."/>
            <person name="Salcher M."/>
            <person name="Ghai R."/>
            <person name="Kavagutti S V."/>
        </authorList>
    </citation>
    <scope>NUCLEOTIDE SEQUENCE</scope>
</reference>
<keyword evidence="1" id="KW-0472">Membrane</keyword>
<feature type="domain" description="PPM-type phosphatase" evidence="2">
    <location>
        <begin position="6"/>
        <end position="235"/>
    </location>
</feature>
<dbReference type="Gene3D" id="3.60.40.10">
    <property type="entry name" value="PPM-type phosphatase domain"/>
    <property type="match status" value="1"/>
</dbReference>
<dbReference type="InterPro" id="IPR001932">
    <property type="entry name" value="PPM-type_phosphatase-like_dom"/>
</dbReference>
<dbReference type="PROSITE" id="PS51746">
    <property type="entry name" value="PPM_2"/>
    <property type="match status" value="1"/>
</dbReference>
<dbReference type="InterPro" id="IPR036457">
    <property type="entry name" value="PPM-type-like_dom_sf"/>
</dbReference>
<dbReference type="GO" id="GO:0004722">
    <property type="term" value="F:protein serine/threonine phosphatase activity"/>
    <property type="evidence" value="ECO:0007669"/>
    <property type="project" value="InterPro"/>
</dbReference>
<feature type="transmembrane region" description="Helical" evidence="1">
    <location>
        <begin position="297"/>
        <end position="317"/>
    </location>
</feature>